<evidence type="ECO:0000256" key="1">
    <source>
        <dbReference type="SAM" id="MobiDB-lite"/>
    </source>
</evidence>
<comment type="caution">
    <text evidence="2">The sequence shown here is derived from an EMBL/GenBank/DDBJ whole genome shotgun (WGS) entry which is preliminary data.</text>
</comment>
<dbReference type="EMBL" id="BMOC01000018">
    <property type="protein sequence ID" value="GGJ14071.1"/>
    <property type="molecule type" value="Genomic_DNA"/>
</dbReference>
<sequence>MSDVREDENGESRNWGKRGNKKLHGWEFDRFTRLLGYKAEEHGILVKYLGVKPRDTRLDIL</sequence>
<evidence type="ECO:0000313" key="2">
    <source>
        <dbReference type="EMBL" id="GGJ14071.1"/>
    </source>
</evidence>
<evidence type="ECO:0000313" key="3">
    <source>
        <dbReference type="Proteomes" id="UP000653099"/>
    </source>
</evidence>
<keyword evidence="3" id="KW-1185">Reference proteome</keyword>
<reference evidence="2" key="2">
    <citation type="submission" date="2020-09" db="EMBL/GenBank/DDBJ databases">
        <authorList>
            <person name="Sun Q."/>
            <person name="Ohkuma M."/>
        </authorList>
    </citation>
    <scope>NUCLEOTIDE SEQUENCE</scope>
    <source>
        <strain evidence="2">JCM 14359</strain>
    </source>
</reference>
<name>A0A830ERC6_9EURY</name>
<dbReference type="Proteomes" id="UP000653099">
    <property type="component" value="Unassembled WGS sequence"/>
</dbReference>
<protein>
    <submittedName>
        <fullName evidence="2">Uncharacterized protein</fullName>
    </submittedName>
</protein>
<proteinExistence type="predicted"/>
<gene>
    <name evidence="2" type="ORF">GCM10008995_24940</name>
</gene>
<dbReference type="AlphaFoldDB" id="A0A830ERC6"/>
<reference evidence="2" key="1">
    <citation type="journal article" date="2014" name="Int. J. Syst. Evol. Microbiol.">
        <title>Complete genome sequence of Corynebacterium casei LMG S-19264T (=DSM 44701T), isolated from a smear-ripened cheese.</title>
        <authorList>
            <consortium name="US DOE Joint Genome Institute (JGI-PGF)"/>
            <person name="Walter F."/>
            <person name="Albersmeier A."/>
            <person name="Kalinowski J."/>
            <person name="Ruckert C."/>
        </authorList>
    </citation>
    <scope>NUCLEOTIDE SEQUENCE</scope>
    <source>
        <strain evidence="2">JCM 14359</strain>
    </source>
</reference>
<accession>A0A830ERC6</accession>
<feature type="region of interest" description="Disordered" evidence="1">
    <location>
        <begin position="1"/>
        <end position="21"/>
    </location>
</feature>
<organism evidence="2 3">
    <name type="scientific">Halobellus salinus</name>
    <dbReference type="NCBI Taxonomy" id="931585"/>
    <lineage>
        <taxon>Archaea</taxon>
        <taxon>Methanobacteriati</taxon>
        <taxon>Methanobacteriota</taxon>
        <taxon>Stenosarchaea group</taxon>
        <taxon>Halobacteria</taxon>
        <taxon>Halobacteriales</taxon>
        <taxon>Haloferacaceae</taxon>
        <taxon>Halobellus</taxon>
    </lineage>
</organism>